<name>A0A7M7GLU7_STRPU</name>
<feature type="disulfide bond" evidence="4">
    <location>
        <begin position="154"/>
        <end position="163"/>
    </location>
</feature>
<dbReference type="InterPro" id="IPR013032">
    <property type="entry name" value="EGF-like_CS"/>
</dbReference>
<comment type="caution">
    <text evidence="4">Lacks conserved residue(s) required for the propagation of feature annotation.</text>
</comment>
<dbReference type="OrthoDB" id="409374at2759"/>
<reference evidence="9" key="2">
    <citation type="submission" date="2021-01" db="UniProtKB">
        <authorList>
            <consortium name="EnsemblMetazoa"/>
        </authorList>
    </citation>
    <scope>IDENTIFICATION</scope>
</reference>
<dbReference type="Proteomes" id="UP000007110">
    <property type="component" value="Unassembled WGS sequence"/>
</dbReference>
<evidence type="ECO:0000256" key="4">
    <source>
        <dbReference type="PROSITE-ProRule" id="PRU00076"/>
    </source>
</evidence>
<keyword evidence="6" id="KW-0472">Membrane</keyword>
<dbReference type="EnsemblMetazoa" id="XM_782002">
    <property type="protein sequence ID" value="XP_787095"/>
    <property type="gene ID" value="LOC582027"/>
</dbReference>
<keyword evidence="6" id="KW-0812">Transmembrane</keyword>
<dbReference type="EnsemblMetazoa" id="XM_011663080">
    <property type="protein sequence ID" value="XP_011661382"/>
    <property type="gene ID" value="LOC582027"/>
</dbReference>
<feature type="domain" description="EGF-like" evidence="8">
    <location>
        <begin position="220"/>
        <end position="252"/>
    </location>
</feature>
<dbReference type="InterPro" id="IPR000742">
    <property type="entry name" value="EGF"/>
</dbReference>
<dbReference type="RefSeq" id="XP_011661384.1">
    <property type="nucleotide sequence ID" value="XM_011663082.2"/>
</dbReference>
<feature type="disulfide bond" evidence="4">
    <location>
        <begin position="65"/>
        <end position="74"/>
    </location>
</feature>
<feature type="domain" description="EGF-like" evidence="8">
    <location>
        <begin position="44"/>
        <end position="75"/>
    </location>
</feature>
<dbReference type="Gene3D" id="2.170.300.10">
    <property type="entry name" value="Tie2 ligand-binding domain superfamily"/>
    <property type="match status" value="3"/>
</dbReference>
<feature type="disulfide bond" evidence="4">
    <location>
        <begin position="111"/>
        <end position="120"/>
    </location>
</feature>
<dbReference type="RefSeq" id="XP_787095.2">
    <property type="nucleotide sequence ID" value="XM_782002.5"/>
</dbReference>
<dbReference type="OMA" id="NDRYNPD"/>
<dbReference type="RefSeq" id="XP_003728185.1">
    <property type="nucleotide sequence ID" value="XM_003728137.3"/>
</dbReference>
<evidence type="ECO:0000256" key="2">
    <source>
        <dbReference type="ARBA" id="ARBA00022737"/>
    </source>
</evidence>
<feature type="chain" id="PRO_5036206947" description="EGF-like domain-containing protein" evidence="7">
    <location>
        <begin position="25"/>
        <end position="894"/>
    </location>
</feature>
<dbReference type="InParanoid" id="A0A7M7GLU7"/>
<feature type="disulfide bond" evidence="4">
    <location>
        <begin position="223"/>
        <end position="233"/>
    </location>
</feature>
<dbReference type="PANTHER" id="PTHR24043">
    <property type="entry name" value="SCAVENGER RECEPTOR CLASS F"/>
    <property type="match status" value="1"/>
</dbReference>
<evidence type="ECO:0000256" key="1">
    <source>
        <dbReference type="ARBA" id="ARBA00022536"/>
    </source>
</evidence>
<sequence length="894" mass="96413">MAGLQCSLVLGCILICALTHFVSGAAMECHSIVGAGMRCRWPDEGLECACIPNAECAIGSNACRCLPGYTGPDCDRSCPYDNNGQCLTECLASPYCDALSSCRQEVGACLCKEGYSGKDCNLCDHTILSNCTLCPYQTCENGGKCDLVTWRCACEDGYQGDYCSLCYPSLHPNGCGDHCDLTCVNAYCNTHTGDCSCPYGFDLEADCSFCDPLRVTDHCMRFCHTICRAGGLCNVAEGRCMCKDGYVGDDCRLCDPRTHPDNCITHCPSECQNNGYCDVVTGYCLCQPGYEVTYNCGLCRPSLHSEACVNHCEPQCRNGGDCMSSQGLCMCPVGYIQHDCSVCIPGLQARNCTDHCPLCDNNAKCDTTSGQCICEAGWHGTSCSNPCPEDTFGLSCQLQCDCGVHLCDPVSGACIIQTTTPKPTTTTIPPTTTAVVATTTPAETTTVAPTTLTTQATTLPITTPVTNYSTTGPLNIVDLSSTKKQESVTTSAGAGFVPTQQSPEEIASLAPGLVLENRHTNFSSTYVIAIVISAIILIILLSLLIFYLMYDRRKRKRQLPEAMPEEIPLNNVVTNNLENGRSSNIYIDGMLPILSGEQTVDGALPDPACCNRKSLTQEQVQRLSRISGDMAFFAKVPNALAESKNPNLFKEPNKNKFGLEEGELKPNNNEQDAGCKASGCEPEDEDPKGKHCKDGQEIAGGVQDELLGACGGAAPGPAATSTPMKPVDRNSRIYEEVILTHDPTENRNPRMSGEYYLLEPTPAWQGSSSTSSENDSAKGLPDDRTSQSSNPRRSADSGIEQAAASLASPHYEQLERPLDFVQPRSPTLSKTEKSEDERDSGVYAHLSRAPAAKGYNRLDFSPRRKRKPSDVEFFSENHYGRLKADGNDDDSMSD</sequence>
<dbReference type="PRINTS" id="PR00011">
    <property type="entry name" value="EGFLAMININ"/>
</dbReference>
<dbReference type="PANTHER" id="PTHR24043:SF8">
    <property type="entry name" value="EGF-LIKE DOMAIN-CONTAINING PROTEIN"/>
    <property type="match status" value="1"/>
</dbReference>
<dbReference type="Pfam" id="PF12661">
    <property type="entry name" value="hEGF"/>
    <property type="match status" value="2"/>
</dbReference>
<protein>
    <recommendedName>
        <fullName evidence="8">EGF-like domain-containing protein</fullName>
    </recommendedName>
</protein>
<feature type="signal peptide" evidence="7">
    <location>
        <begin position="1"/>
        <end position="24"/>
    </location>
</feature>
<keyword evidence="10" id="KW-1185">Reference proteome</keyword>
<feature type="domain" description="EGF-like" evidence="8">
    <location>
        <begin position="309"/>
        <end position="341"/>
    </location>
</feature>
<feature type="domain" description="EGF-like" evidence="8">
    <location>
        <begin position="353"/>
        <end position="384"/>
    </location>
</feature>
<dbReference type="EnsemblMetazoa" id="XM_003728136">
    <property type="protein sequence ID" value="XP_003728184"/>
    <property type="gene ID" value="LOC582027"/>
</dbReference>
<feature type="disulfide bond" evidence="4">
    <location>
        <begin position="331"/>
        <end position="340"/>
    </location>
</feature>
<feature type="compositionally biased region" description="Basic and acidic residues" evidence="5">
    <location>
        <begin position="830"/>
        <end position="840"/>
    </location>
</feature>
<keyword evidence="3 4" id="KW-1015">Disulfide bond</keyword>
<evidence type="ECO:0000256" key="3">
    <source>
        <dbReference type="ARBA" id="ARBA00023157"/>
    </source>
</evidence>
<evidence type="ECO:0000256" key="6">
    <source>
        <dbReference type="SAM" id="Phobius"/>
    </source>
</evidence>
<feature type="compositionally biased region" description="Basic and acidic residues" evidence="5">
    <location>
        <begin position="726"/>
        <end position="748"/>
    </location>
</feature>
<organism evidence="9 10">
    <name type="scientific">Strongylocentrotus purpuratus</name>
    <name type="common">Purple sea urchin</name>
    <dbReference type="NCBI Taxonomy" id="7668"/>
    <lineage>
        <taxon>Eukaryota</taxon>
        <taxon>Metazoa</taxon>
        <taxon>Echinodermata</taxon>
        <taxon>Eleutherozoa</taxon>
        <taxon>Echinozoa</taxon>
        <taxon>Echinoidea</taxon>
        <taxon>Euechinoidea</taxon>
        <taxon>Echinacea</taxon>
        <taxon>Camarodonta</taxon>
        <taxon>Echinidea</taxon>
        <taxon>Strongylocentrotidae</taxon>
        <taxon>Strongylocentrotus</taxon>
    </lineage>
</organism>
<dbReference type="InterPro" id="IPR042635">
    <property type="entry name" value="MEGF10/SREC1/2-like"/>
</dbReference>
<dbReference type="RefSeq" id="XP_011661385.1">
    <property type="nucleotide sequence ID" value="XM_011663083.2"/>
</dbReference>
<feature type="region of interest" description="Disordered" evidence="5">
    <location>
        <begin position="711"/>
        <end position="872"/>
    </location>
</feature>
<dbReference type="RefSeq" id="XP_011661382.1">
    <property type="nucleotide sequence ID" value="XM_011663080.2"/>
</dbReference>
<dbReference type="PROSITE" id="PS00022">
    <property type="entry name" value="EGF_1"/>
    <property type="match status" value="5"/>
</dbReference>
<accession>A0A7M7GLU7</accession>
<keyword evidence="2" id="KW-0677">Repeat</keyword>
<keyword evidence="7" id="KW-0732">Signal</keyword>
<evidence type="ECO:0000256" key="5">
    <source>
        <dbReference type="SAM" id="MobiDB-lite"/>
    </source>
</evidence>
<dbReference type="EnsemblMetazoa" id="XM_003728137">
    <property type="protein sequence ID" value="XP_003728185"/>
    <property type="gene ID" value="LOC582027"/>
</dbReference>
<feature type="disulfide bond" evidence="4">
    <location>
        <begin position="242"/>
        <end position="251"/>
    </location>
</feature>
<reference evidence="10" key="1">
    <citation type="submission" date="2015-02" db="EMBL/GenBank/DDBJ databases">
        <title>Genome sequencing for Strongylocentrotus purpuratus.</title>
        <authorList>
            <person name="Murali S."/>
            <person name="Liu Y."/>
            <person name="Vee V."/>
            <person name="English A."/>
            <person name="Wang M."/>
            <person name="Skinner E."/>
            <person name="Han Y."/>
            <person name="Muzny D.M."/>
            <person name="Worley K.C."/>
            <person name="Gibbs R.A."/>
        </authorList>
    </citation>
    <scope>NUCLEOTIDE SEQUENCE</scope>
</reference>
<feature type="disulfide bond" evidence="4">
    <location>
        <begin position="312"/>
        <end position="322"/>
    </location>
</feature>
<proteinExistence type="predicted"/>
<feature type="compositionally biased region" description="Polar residues" evidence="5">
    <location>
        <begin position="764"/>
        <end position="774"/>
    </location>
</feature>
<feature type="domain" description="EGF-like" evidence="8">
    <location>
        <begin position="130"/>
        <end position="164"/>
    </location>
</feature>
<dbReference type="RefSeq" id="XP_003728184.1">
    <property type="nucleotide sequence ID" value="XM_003728136.3"/>
</dbReference>
<dbReference type="AlphaFoldDB" id="A0A7M7GLU7"/>
<keyword evidence="6" id="KW-1133">Transmembrane helix</keyword>
<keyword evidence="1 4" id="KW-0245">EGF-like domain</keyword>
<dbReference type="KEGG" id="spu:582027"/>
<dbReference type="GO" id="GO:0005044">
    <property type="term" value="F:scavenger receptor activity"/>
    <property type="evidence" value="ECO:0007669"/>
    <property type="project" value="InterPro"/>
</dbReference>
<feature type="region of interest" description="Disordered" evidence="5">
    <location>
        <begin position="662"/>
        <end position="695"/>
    </location>
</feature>
<feature type="disulfide bond" evidence="4">
    <location>
        <begin position="374"/>
        <end position="383"/>
    </location>
</feature>
<evidence type="ECO:0000256" key="7">
    <source>
        <dbReference type="SAM" id="SignalP"/>
    </source>
</evidence>
<feature type="transmembrane region" description="Helical" evidence="6">
    <location>
        <begin position="526"/>
        <end position="550"/>
    </location>
</feature>
<dbReference type="EnsemblMetazoa" id="XM_011663083">
    <property type="protein sequence ID" value="XP_011661385"/>
    <property type="gene ID" value="LOC582027"/>
</dbReference>
<dbReference type="SMART" id="SM00181">
    <property type="entry name" value="EGF"/>
    <property type="match status" value="8"/>
</dbReference>
<dbReference type="PROSITE" id="PS50026">
    <property type="entry name" value="EGF_3"/>
    <property type="match status" value="6"/>
</dbReference>
<evidence type="ECO:0000313" key="9">
    <source>
        <dbReference type="EnsemblMetazoa" id="XP_003728185"/>
    </source>
</evidence>
<evidence type="ECO:0000259" key="8">
    <source>
        <dbReference type="PROSITE" id="PS50026"/>
    </source>
</evidence>
<feature type="domain" description="EGF-like" evidence="8">
    <location>
        <begin position="87"/>
        <end position="121"/>
    </location>
</feature>
<dbReference type="GeneID" id="582027"/>
<dbReference type="EnsemblMetazoa" id="XM_011663082">
    <property type="protein sequence ID" value="XP_011661384"/>
    <property type="gene ID" value="LOC582027"/>
</dbReference>
<evidence type="ECO:0000313" key="10">
    <source>
        <dbReference type="Proteomes" id="UP000007110"/>
    </source>
</evidence>